<dbReference type="InterPro" id="IPR013785">
    <property type="entry name" value="Aldolase_TIM"/>
</dbReference>
<dbReference type="InterPro" id="IPR023867">
    <property type="entry name" value="Sulphatase_maturase_rSAM"/>
</dbReference>
<dbReference type="SFLD" id="SFLDS00029">
    <property type="entry name" value="Radical_SAM"/>
    <property type="match status" value="1"/>
</dbReference>
<gene>
    <name evidence="6" type="ORF">LCGC14_0890130</name>
</gene>
<dbReference type="PANTHER" id="PTHR43273">
    <property type="entry name" value="ANAEROBIC SULFATASE-MATURATING ENZYME HOMOLOG ASLB-RELATED"/>
    <property type="match status" value="1"/>
</dbReference>
<dbReference type="SUPFAM" id="SSF102114">
    <property type="entry name" value="Radical SAM enzymes"/>
    <property type="match status" value="1"/>
</dbReference>
<evidence type="ECO:0000256" key="2">
    <source>
        <dbReference type="ARBA" id="ARBA00022723"/>
    </source>
</evidence>
<keyword evidence="3" id="KW-0408">Iron</keyword>
<keyword evidence="1" id="KW-0949">S-adenosyl-L-methionine</keyword>
<evidence type="ECO:0008006" key="7">
    <source>
        <dbReference type="Google" id="ProtNLM"/>
    </source>
</evidence>
<dbReference type="PANTHER" id="PTHR43273:SF3">
    <property type="entry name" value="ANAEROBIC SULFATASE-MATURATING ENZYME HOMOLOG ASLB-RELATED"/>
    <property type="match status" value="1"/>
</dbReference>
<keyword evidence="4" id="KW-0411">Iron-sulfur</keyword>
<comment type="similarity">
    <text evidence="5">Belongs to the radical SAM superfamily. Anaerobic sulfatase-maturating enzyme family.</text>
</comment>
<feature type="non-terminal residue" evidence="6">
    <location>
        <position position="346"/>
    </location>
</feature>
<dbReference type="SFLD" id="SFLDG01067">
    <property type="entry name" value="SPASM/twitch_domain_containing"/>
    <property type="match status" value="1"/>
</dbReference>
<evidence type="ECO:0000313" key="6">
    <source>
        <dbReference type="EMBL" id="KKN24895.1"/>
    </source>
</evidence>
<dbReference type="GO" id="GO:0016491">
    <property type="term" value="F:oxidoreductase activity"/>
    <property type="evidence" value="ECO:0007669"/>
    <property type="project" value="InterPro"/>
</dbReference>
<keyword evidence="2" id="KW-0479">Metal-binding</keyword>
<dbReference type="InterPro" id="IPR058240">
    <property type="entry name" value="rSAM_sf"/>
</dbReference>
<evidence type="ECO:0000256" key="4">
    <source>
        <dbReference type="ARBA" id="ARBA00023014"/>
    </source>
</evidence>
<dbReference type="InterPro" id="IPR007197">
    <property type="entry name" value="rSAM"/>
</dbReference>
<evidence type="ECO:0000256" key="1">
    <source>
        <dbReference type="ARBA" id="ARBA00022691"/>
    </source>
</evidence>
<reference evidence="6" key="1">
    <citation type="journal article" date="2015" name="Nature">
        <title>Complex archaea that bridge the gap between prokaryotes and eukaryotes.</title>
        <authorList>
            <person name="Spang A."/>
            <person name="Saw J.H."/>
            <person name="Jorgensen S.L."/>
            <person name="Zaremba-Niedzwiedzka K."/>
            <person name="Martijn J."/>
            <person name="Lind A.E."/>
            <person name="van Eijk R."/>
            <person name="Schleper C."/>
            <person name="Guy L."/>
            <person name="Ettema T.J."/>
        </authorList>
    </citation>
    <scope>NUCLEOTIDE SEQUENCE</scope>
</reference>
<comment type="caution">
    <text evidence="6">The sequence shown here is derived from an EMBL/GenBank/DDBJ whole genome shotgun (WGS) entry which is preliminary data.</text>
</comment>
<dbReference type="Gene3D" id="3.20.20.70">
    <property type="entry name" value="Aldolase class I"/>
    <property type="match status" value="1"/>
</dbReference>
<dbReference type="CDD" id="cd01335">
    <property type="entry name" value="Radical_SAM"/>
    <property type="match status" value="1"/>
</dbReference>
<proteinExistence type="inferred from homology"/>
<organism evidence="6">
    <name type="scientific">marine sediment metagenome</name>
    <dbReference type="NCBI Taxonomy" id="412755"/>
    <lineage>
        <taxon>unclassified sequences</taxon>
        <taxon>metagenomes</taxon>
        <taxon>ecological metagenomes</taxon>
    </lineage>
</organism>
<accession>A0A0F9NZI1</accession>
<dbReference type="GO" id="GO:0051536">
    <property type="term" value="F:iron-sulfur cluster binding"/>
    <property type="evidence" value="ECO:0007669"/>
    <property type="project" value="UniProtKB-KW"/>
</dbReference>
<dbReference type="AlphaFoldDB" id="A0A0F9NZI1"/>
<dbReference type="GO" id="GO:0046872">
    <property type="term" value="F:metal ion binding"/>
    <property type="evidence" value="ECO:0007669"/>
    <property type="project" value="UniProtKB-KW"/>
</dbReference>
<evidence type="ECO:0000256" key="3">
    <source>
        <dbReference type="ARBA" id="ARBA00023004"/>
    </source>
</evidence>
<dbReference type="EMBL" id="LAZR01002847">
    <property type="protein sequence ID" value="KKN24895.1"/>
    <property type="molecule type" value="Genomic_DNA"/>
</dbReference>
<evidence type="ECO:0000256" key="5">
    <source>
        <dbReference type="ARBA" id="ARBA00023601"/>
    </source>
</evidence>
<protein>
    <recommendedName>
        <fullName evidence="7">Radical SAM core domain-containing protein</fullName>
    </recommendedName>
</protein>
<name>A0A0F9NZI1_9ZZZZ</name>
<sequence>MVNDFMCYLKTTDTCQLNCRHCFTNGSNGKKGFFNVEKTIDFFHRLHTYNPNYDYGNIAFHGGEPMLAPVPMMREVWDGCKDLWPNLWWSVQTNLTYPLTDEKREFLKDICTSGFGTSWDKNIRWTEQEQISLWERNVRTIIDEDKHDLTVMVCITADVVEMEPIEIIDYIANLGVKHVNFERLTPNGNALMFPKLFARNADMDKWFLKMWEQTVEHKAYEYIDNMFFDSILTSFVYNTHAGCRCRQCEQKILTINADGRIGGCPNSAVENTFGTIDDDIHTLLNSEGRMCNIQAEAIRPPGCWTCNVFDICNGDCHQLAWEGPVCPAPKSLMQELKYNQDVPLFK</sequence>